<organism evidence="2 3">
    <name type="scientific">Rhizoctonia solani</name>
    <dbReference type="NCBI Taxonomy" id="456999"/>
    <lineage>
        <taxon>Eukaryota</taxon>
        <taxon>Fungi</taxon>
        <taxon>Dikarya</taxon>
        <taxon>Basidiomycota</taxon>
        <taxon>Agaricomycotina</taxon>
        <taxon>Agaricomycetes</taxon>
        <taxon>Cantharellales</taxon>
        <taxon>Ceratobasidiaceae</taxon>
        <taxon>Rhizoctonia</taxon>
    </lineage>
</organism>
<feature type="region of interest" description="Disordered" evidence="1">
    <location>
        <begin position="128"/>
        <end position="166"/>
    </location>
</feature>
<gene>
    <name evidence="2" type="ORF">RHS01_10402</name>
</gene>
<evidence type="ECO:0000256" key="1">
    <source>
        <dbReference type="SAM" id="MobiDB-lite"/>
    </source>
</evidence>
<name>A0A8H7I759_9AGAM</name>
<dbReference type="EMBL" id="JACYCF010000031">
    <property type="protein sequence ID" value="KAF8749059.1"/>
    <property type="molecule type" value="Genomic_DNA"/>
</dbReference>
<reference evidence="2" key="1">
    <citation type="submission" date="2020-09" db="EMBL/GenBank/DDBJ databases">
        <title>Comparative genome analyses of four rice-infecting Rhizoctonia solani isolates reveal extensive enrichment of homogalacturonan modification genes.</title>
        <authorList>
            <person name="Lee D.-Y."/>
            <person name="Jeon J."/>
            <person name="Kim K.-T."/>
            <person name="Cheong K."/>
            <person name="Song H."/>
            <person name="Choi G."/>
            <person name="Ko J."/>
            <person name="Opiyo S.O."/>
            <person name="Zuo S."/>
            <person name="Madhav S."/>
            <person name="Lee Y.-H."/>
            <person name="Wang G.-L."/>
        </authorList>
    </citation>
    <scope>NUCLEOTIDE SEQUENCE</scope>
    <source>
        <strain evidence="2">AG1-IA B2</strain>
    </source>
</reference>
<proteinExistence type="predicted"/>
<evidence type="ECO:0000313" key="3">
    <source>
        <dbReference type="Proteomes" id="UP000614334"/>
    </source>
</evidence>
<feature type="compositionally biased region" description="Polar residues" evidence="1">
    <location>
        <begin position="128"/>
        <end position="158"/>
    </location>
</feature>
<accession>A0A8H7I759</accession>
<sequence>MTHTAASVRRVKYFLAWSFLAPFSRLSVSSKGRAMATLDFDDSLVERLFPAPIFASTYTSSSAPTPNAGITPDSTAALRRLLTIRGSMRFAITKNSIIIYRITCSQPTESEPQDMSSKVPSMYKRNTNANHTSLQGPSPTRTGPSIQTMRTSTMNTRASSRRKSKHMDYPRLLKNLCLAAGKVDQRRASHVGPIYVCGNSPSDTPWARCRVWSGRNGRGSLHDPGLAQTAVHDVDHENLYDANYFNPPSSAGSHLPSLDSAPSLITPNTKPQHTHAFTILARILEDDRPEAGKTCTKDSTAKFIDTLNSAGVSFRSIHPSGKSARMEKRYKSDWKIWPGWRFDVWGFIYLPRTCLFPRFSLLKPAYKEDLLRAYFLVLLGWNPWYTLLAEIIPHRDEHHIKTERTLAHCAALYGTRPKGHLSHTGLKGSREIDGTLFVRTGGLLMDVLQWTSSPGCMGDQDYGEQALWSKSGLGWD</sequence>
<dbReference type="AlphaFoldDB" id="A0A8H7I759"/>
<comment type="caution">
    <text evidence="2">The sequence shown here is derived from an EMBL/GenBank/DDBJ whole genome shotgun (WGS) entry which is preliminary data.</text>
</comment>
<protein>
    <submittedName>
        <fullName evidence="2">Uncharacterized protein</fullName>
    </submittedName>
</protein>
<dbReference type="Proteomes" id="UP000614334">
    <property type="component" value="Unassembled WGS sequence"/>
</dbReference>
<evidence type="ECO:0000313" key="2">
    <source>
        <dbReference type="EMBL" id="KAF8749059.1"/>
    </source>
</evidence>